<evidence type="ECO:0000256" key="4">
    <source>
        <dbReference type="ARBA" id="ARBA00022989"/>
    </source>
</evidence>
<proteinExistence type="predicted"/>
<dbReference type="Pfam" id="PF07690">
    <property type="entry name" value="MFS_1"/>
    <property type="match status" value="1"/>
</dbReference>
<dbReference type="PANTHER" id="PTHR23513">
    <property type="entry name" value="INTEGRAL MEMBRANE EFFLUX PROTEIN-RELATED"/>
    <property type="match status" value="1"/>
</dbReference>
<evidence type="ECO:0000256" key="3">
    <source>
        <dbReference type="ARBA" id="ARBA00022692"/>
    </source>
</evidence>
<dbReference type="PANTHER" id="PTHR23513:SF11">
    <property type="entry name" value="STAPHYLOFERRIN A TRANSPORTER"/>
    <property type="match status" value="1"/>
</dbReference>
<evidence type="ECO:0000313" key="8">
    <source>
        <dbReference type="EMBL" id="MFC3183130.1"/>
    </source>
</evidence>
<feature type="transmembrane region" description="Helical" evidence="6">
    <location>
        <begin position="259"/>
        <end position="277"/>
    </location>
</feature>
<dbReference type="Gene3D" id="1.20.1250.20">
    <property type="entry name" value="MFS general substrate transporter like domains"/>
    <property type="match status" value="1"/>
</dbReference>
<dbReference type="EMBL" id="JBHRTO010000002">
    <property type="protein sequence ID" value="MFC3183130.1"/>
    <property type="molecule type" value="Genomic_DNA"/>
</dbReference>
<evidence type="ECO:0000256" key="6">
    <source>
        <dbReference type="SAM" id="Phobius"/>
    </source>
</evidence>
<keyword evidence="4 6" id="KW-1133">Transmembrane helix</keyword>
<feature type="transmembrane region" description="Helical" evidence="6">
    <location>
        <begin position="289"/>
        <end position="306"/>
    </location>
</feature>
<keyword evidence="9" id="KW-1185">Reference proteome</keyword>
<keyword evidence="3 6" id="KW-0812">Transmembrane</keyword>
<keyword evidence="5 6" id="KW-0472">Membrane</keyword>
<accession>A0ABV7J346</accession>
<name>A0ABV7J346_9RHOB</name>
<feature type="transmembrane region" description="Helical" evidence="6">
    <location>
        <begin position="12"/>
        <end position="38"/>
    </location>
</feature>
<sequence length="411" mass="44108">MTENPLWQNRNFRLMFASSAATNLGDGLIAVAVAWLATLLTQDPFLIGLVASARNLPWFLFALPAGVITDRIEHRRLIIGADCLRVVITLALLTLALTAHPGTAPVLMMAALSFILGSAEVLRDNTAQTFTPSVVEKSQLEQANGAMWSAEKLTSEFIAPPLAGLLIGLSIALPFGIQAVMLLAAILLIGSIRLPKRVQTAPHLPLLAALREGMLWLWRDIPLRRLAFILGGFNFIGYGFAAVLVLYGQRVLGLDAFGFGLFLTLAAIGGLAATLTGPRLLRHISPRSAILLGMAGFSVTSLVLALHAPLWLVAMFMVLDGFSGMLWNIAQVSYRQRHIPAPLLGRVNSAFRFIGTGPAAFGAFTFGWLIAWAGSRAEPSGTAEAVLLPYAVAAAIGAALTLYAWFRLHLR</sequence>
<dbReference type="InterPro" id="IPR020846">
    <property type="entry name" value="MFS_dom"/>
</dbReference>
<feature type="domain" description="Major facilitator superfamily (MFS) profile" evidence="7">
    <location>
        <begin position="11"/>
        <end position="409"/>
    </location>
</feature>
<feature type="transmembrane region" description="Helical" evidence="6">
    <location>
        <begin position="226"/>
        <end position="247"/>
    </location>
</feature>
<dbReference type="InterPro" id="IPR011701">
    <property type="entry name" value="MFS"/>
</dbReference>
<dbReference type="SUPFAM" id="SSF103473">
    <property type="entry name" value="MFS general substrate transporter"/>
    <property type="match status" value="1"/>
</dbReference>
<evidence type="ECO:0000313" key="9">
    <source>
        <dbReference type="Proteomes" id="UP001595547"/>
    </source>
</evidence>
<feature type="transmembrane region" description="Helical" evidence="6">
    <location>
        <begin position="77"/>
        <end position="99"/>
    </location>
</feature>
<evidence type="ECO:0000256" key="5">
    <source>
        <dbReference type="ARBA" id="ARBA00023136"/>
    </source>
</evidence>
<dbReference type="RefSeq" id="WP_380074785.1">
    <property type="nucleotide sequence ID" value="NZ_JBHRTO010000002.1"/>
</dbReference>
<organism evidence="8 9">
    <name type="scientific">Cypionkella sinensis</name>
    <dbReference type="NCBI Taxonomy" id="1756043"/>
    <lineage>
        <taxon>Bacteria</taxon>
        <taxon>Pseudomonadati</taxon>
        <taxon>Pseudomonadota</taxon>
        <taxon>Alphaproteobacteria</taxon>
        <taxon>Rhodobacterales</taxon>
        <taxon>Paracoccaceae</taxon>
        <taxon>Cypionkella</taxon>
    </lineage>
</organism>
<evidence type="ECO:0000256" key="1">
    <source>
        <dbReference type="ARBA" id="ARBA00004651"/>
    </source>
</evidence>
<reference evidence="9" key="1">
    <citation type="journal article" date="2019" name="Int. J. Syst. Evol. Microbiol.">
        <title>The Global Catalogue of Microorganisms (GCM) 10K type strain sequencing project: providing services to taxonomists for standard genome sequencing and annotation.</title>
        <authorList>
            <consortium name="The Broad Institute Genomics Platform"/>
            <consortium name="The Broad Institute Genome Sequencing Center for Infectious Disease"/>
            <person name="Wu L."/>
            <person name="Ma J."/>
        </authorList>
    </citation>
    <scope>NUCLEOTIDE SEQUENCE [LARGE SCALE GENOMIC DNA]</scope>
    <source>
        <strain evidence="9">KCTC 52039</strain>
    </source>
</reference>
<feature type="transmembrane region" description="Helical" evidence="6">
    <location>
        <begin position="351"/>
        <end position="374"/>
    </location>
</feature>
<dbReference type="Proteomes" id="UP001595547">
    <property type="component" value="Unassembled WGS sequence"/>
</dbReference>
<comment type="caution">
    <text evidence="8">The sequence shown here is derived from an EMBL/GenBank/DDBJ whole genome shotgun (WGS) entry which is preliminary data.</text>
</comment>
<feature type="transmembrane region" description="Helical" evidence="6">
    <location>
        <begin position="44"/>
        <end position="65"/>
    </location>
</feature>
<feature type="transmembrane region" description="Helical" evidence="6">
    <location>
        <begin position="162"/>
        <end position="189"/>
    </location>
</feature>
<dbReference type="CDD" id="cd06173">
    <property type="entry name" value="MFS_MefA_like"/>
    <property type="match status" value="1"/>
</dbReference>
<dbReference type="PROSITE" id="PS50850">
    <property type="entry name" value="MFS"/>
    <property type="match status" value="1"/>
</dbReference>
<comment type="subcellular location">
    <subcellularLocation>
        <location evidence="1">Cell membrane</location>
        <topology evidence="1">Multi-pass membrane protein</topology>
    </subcellularLocation>
</comment>
<evidence type="ECO:0000259" key="7">
    <source>
        <dbReference type="PROSITE" id="PS50850"/>
    </source>
</evidence>
<dbReference type="InterPro" id="IPR036259">
    <property type="entry name" value="MFS_trans_sf"/>
</dbReference>
<feature type="transmembrane region" description="Helical" evidence="6">
    <location>
        <begin position="312"/>
        <end position="330"/>
    </location>
</feature>
<evidence type="ECO:0000256" key="2">
    <source>
        <dbReference type="ARBA" id="ARBA00022475"/>
    </source>
</evidence>
<gene>
    <name evidence="8" type="ORF">ACFOGH_19175</name>
</gene>
<keyword evidence="2" id="KW-1003">Cell membrane</keyword>
<protein>
    <submittedName>
        <fullName evidence="8">MFS transporter</fullName>
    </submittedName>
</protein>
<feature type="transmembrane region" description="Helical" evidence="6">
    <location>
        <begin position="386"/>
        <end position="406"/>
    </location>
</feature>